<protein>
    <submittedName>
        <fullName evidence="4">DEAD/DEAH box helicase family protein</fullName>
    </submittedName>
</protein>
<sequence>MARLNANLAALRTLRTIQAEDRPATAEEQAVLARWSGWGAVPGVFEGRTEHRDYARFAAEREQLRQVLDEREYAAAERNTLNAHYTDAAYVRAIWDAVIGLGFEGGDVLEPGCGPGTFIGLAPGGARMVGVEVEPVTAGIAAALYPHATIRTESFAATRAPAAAFDLTIGNVPFGKFALADRRHNPGKHTIHNHFLIKSLHLTRPGGLVVALTSRYTMDAANPAARREMAALADLVAAVRLPTSAHEAAAGTKVVTDLLILRRREPGREQAGMAWEQTQEIDAPDGETIHVNEFFARRPDRILGELSVGRGAHNAKDLLVTGTGDTAADLARVLGDVVDEARLAGLTLTPRVETGPAAPVAVLAAVGREEGHIEALDDGGFTTVVAGQVVEHKVPATQADELRALLLLRDTVTALLQAESSSLDDGDEHPDGPPAGSAAFLRIRLNTLYDSYVEQYGFLNRYDTYTRRQRNKATGELETILDEETGQPKLYRNYPQLAGFRGIDPYAATVFALENFNDDTRTATKADIFSKRVILPRAPRLGADSPEDALAICLDDHGIVLLPEIARLLGVDELQAREALGELVYDDPGTSRLVEAAAYLSDNVRAKLDQALVAVEDDPKFEVNVRALQRVLPRDVGPGEIMVSLGAPFIDYTEVQAFLQEILHDPRLRVTHPGGSDWQVKGSRTGVLARSTWGTAGMAAPDLAQRLLTKTPIRVFYEIEKGKRALDVEASAAAQAKAVELEDRFESWVWEEPERAARIAATYNRMFNAHVPRSYVGARRSLPGISVEFKPRPHQIEAVTRIVNEPGVGLFHCVGAGKTAVMAIGAMELKRLGLVNKPAIVVPTHLLEQFSREFLQIYPQARVLAAGQDDTNAARRQRFVARCATGNWDTVIMAASFFETLRLSDDEQQRFLDGELQELRDKIERAHAQAIANDEEPSRNAAVKRLQGALVRREEKIKAKFDKPTDPGVTFDQTGVDFVFRDEWHDLKNDTIMSSIVDASNDGSDRAIDFRAKLDFLRRRYGQRVVCGATATPIANSVRELYVVTRHLRPDLLEATGTMDFDTWASVFGKVVTTVEISPTGSGFQTKSRLAKYTNAAELSLMLRTFGDIRTPEDLQLPTPLLSVNADGHRAPHVIPIDPAPELVDFIATLDDRVEWCRDNPREREIDNILKISGEARAASLDLRLLGLDQNTPGKIDVAARNIAEIWQAHRETRYLVDPDAATPIEHPTPGALQIVFCDLGTPKPKNPDRWTAYEALRDRLVELGMPREAVRFIHEANNDKEKANLFSACRNGDVSVLIGSTGRMGTGTNIQNRAVALHHLDCPWRPADITQRDGRIMRQGNQNAEVSIYRYVVTGSFDAFSWQTVARKGGFIDQMMRGTVGREIEDVSDETLQAHQIKAIATGNPLLIEKEELGMELARLERANRSHHNTHAALEKQIRELHQWIAVDERRIEALDQTIAQRQDIRGEKFRMTVAGHQLDKRPDAGRALQHALTAASAGLGSTEQRDRVPLAELGGFAITATIWNGRDGVLVSLTVNDDSGMNTVLSLADATTGDATGLIRRLEHHLAALEGRRGQLVANIARQREEIERAHTQLGQPFARHDELVDTRHRMRAVSAAVDAIADLDSAPVNTAAAPAVPVTLDDSWMPEQVRDSLTDDERTWLATRVHRVANAGTLQGAARAQDDVAAFAVTFDKALTAMLGDPNEPGLSVAIFLKCDDPDWRASFFNAARQAVHDAVRATPPPSPDSPPSAQPTVAANQQQAATPLTPAAILAATTQQDRALLDACTRQAVRAEQVQAAARAGDEAAFGAAFGAAMTTAIGQLDNRADVVRLVELHGDEAFRTGLTNLVWTKLTPRQSGQPGEAASRPATAAAVAAKAFVPGGQTASSTAAAATAAPVSPAPVQRGMDHDHAR</sequence>
<dbReference type="InterPro" id="IPR006935">
    <property type="entry name" value="Helicase/UvrB_N"/>
</dbReference>
<dbReference type="InterPro" id="IPR029063">
    <property type="entry name" value="SAM-dependent_MTases_sf"/>
</dbReference>
<keyword evidence="4" id="KW-0067">ATP-binding</keyword>
<dbReference type="InterPro" id="IPR027417">
    <property type="entry name" value="P-loop_NTPase"/>
</dbReference>
<dbReference type="GO" id="GO:0004386">
    <property type="term" value="F:helicase activity"/>
    <property type="evidence" value="ECO:0007669"/>
    <property type="project" value="UniProtKB-KW"/>
</dbReference>
<dbReference type="SMART" id="SM00487">
    <property type="entry name" value="DEXDc"/>
    <property type="match status" value="1"/>
</dbReference>
<proteinExistence type="predicted"/>
<evidence type="ECO:0000313" key="5">
    <source>
        <dbReference type="Proteomes" id="UP000601027"/>
    </source>
</evidence>
<feature type="compositionally biased region" description="Low complexity" evidence="2">
    <location>
        <begin position="1888"/>
        <end position="1905"/>
    </location>
</feature>
<feature type="domain" description="Helicase ATP-binding" evidence="3">
    <location>
        <begin position="787"/>
        <end position="1056"/>
    </location>
</feature>
<dbReference type="SUPFAM" id="SSF53335">
    <property type="entry name" value="S-adenosyl-L-methionine-dependent methyltransferases"/>
    <property type="match status" value="1"/>
</dbReference>
<evidence type="ECO:0000256" key="1">
    <source>
        <dbReference type="SAM" id="Coils"/>
    </source>
</evidence>
<dbReference type="SUPFAM" id="SSF52540">
    <property type="entry name" value="P-loop containing nucleoside triphosphate hydrolases"/>
    <property type="match status" value="2"/>
</dbReference>
<dbReference type="InterPro" id="IPR052933">
    <property type="entry name" value="DNA_Protect_Modify"/>
</dbReference>
<dbReference type="EMBL" id="JAEVHM010000094">
    <property type="protein sequence ID" value="MBM0233730.1"/>
    <property type="molecule type" value="Genomic_DNA"/>
</dbReference>
<keyword evidence="1" id="KW-0175">Coiled coil</keyword>
<reference evidence="4 5" key="1">
    <citation type="submission" date="2021-01" db="EMBL/GenBank/DDBJ databases">
        <title>Draft genome sequence of Micromonospora sp. strain STR1_7.</title>
        <authorList>
            <person name="Karlyshev A."/>
            <person name="Jawad R."/>
        </authorList>
    </citation>
    <scope>NUCLEOTIDE SEQUENCE [LARGE SCALE GENOMIC DNA]</scope>
    <source>
        <strain evidence="4 5">STR1-7</strain>
    </source>
</reference>
<dbReference type="PANTHER" id="PTHR41313">
    <property type="entry name" value="ADENINE-SPECIFIC METHYLTRANSFERASE"/>
    <property type="match status" value="1"/>
</dbReference>
<dbReference type="InterPro" id="IPR014001">
    <property type="entry name" value="Helicase_ATP-bd"/>
</dbReference>
<dbReference type="Proteomes" id="UP000601027">
    <property type="component" value="Unassembled WGS sequence"/>
</dbReference>
<organism evidence="4 5">
    <name type="scientific">Micromonospora parastrephiae</name>
    <dbReference type="NCBI Taxonomy" id="2806101"/>
    <lineage>
        <taxon>Bacteria</taxon>
        <taxon>Bacillati</taxon>
        <taxon>Actinomycetota</taxon>
        <taxon>Actinomycetes</taxon>
        <taxon>Micromonosporales</taxon>
        <taxon>Micromonosporaceae</taxon>
        <taxon>Micromonospora</taxon>
    </lineage>
</organism>
<evidence type="ECO:0000256" key="2">
    <source>
        <dbReference type="SAM" id="MobiDB-lite"/>
    </source>
</evidence>
<dbReference type="Gene3D" id="3.40.50.300">
    <property type="entry name" value="P-loop containing nucleotide triphosphate hydrolases"/>
    <property type="match status" value="2"/>
</dbReference>
<keyword evidence="4" id="KW-0378">Hydrolase</keyword>
<gene>
    <name evidence="4" type="ORF">JNW91_18860</name>
</gene>
<evidence type="ECO:0000313" key="4">
    <source>
        <dbReference type="EMBL" id="MBM0233730.1"/>
    </source>
</evidence>
<accession>A0ABS1XWU7</accession>
<dbReference type="Pfam" id="PF04851">
    <property type="entry name" value="ResIII"/>
    <property type="match status" value="1"/>
</dbReference>
<keyword evidence="5" id="KW-1185">Reference proteome</keyword>
<feature type="region of interest" description="Disordered" evidence="2">
    <location>
        <begin position="1888"/>
        <end position="1915"/>
    </location>
</feature>
<name>A0ABS1XWU7_9ACTN</name>
<feature type="coiled-coil region" evidence="1">
    <location>
        <begin position="909"/>
        <end position="936"/>
    </location>
</feature>
<comment type="caution">
    <text evidence="4">The sequence shown here is derived from an EMBL/GenBank/DDBJ whole genome shotgun (WGS) entry which is preliminary data.</text>
</comment>
<keyword evidence="4" id="KW-0547">Nucleotide-binding</keyword>
<dbReference type="PANTHER" id="PTHR41313:SF1">
    <property type="entry name" value="DNA METHYLASE ADENINE-SPECIFIC DOMAIN-CONTAINING PROTEIN"/>
    <property type="match status" value="1"/>
</dbReference>
<feature type="compositionally biased region" description="Pro residues" evidence="2">
    <location>
        <begin position="1742"/>
        <end position="1753"/>
    </location>
</feature>
<evidence type="ECO:0000259" key="3">
    <source>
        <dbReference type="SMART" id="SM00487"/>
    </source>
</evidence>
<keyword evidence="4" id="KW-0347">Helicase</keyword>
<dbReference type="CDD" id="cd02440">
    <property type="entry name" value="AdoMet_MTases"/>
    <property type="match status" value="1"/>
</dbReference>
<dbReference type="Gene3D" id="3.40.50.150">
    <property type="entry name" value="Vaccinia Virus protein VP39"/>
    <property type="match status" value="1"/>
</dbReference>
<feature type="region of interest" description="Disordered" evidence="2">
    <location>
        <begin position="1737"/>
        <end position="1764"/>
    </location>
</feature>